<dbReference type="EMBL" id="BOQN01000159">
    <property type="protein sequence ID" value="GIM97822.1"/>
    <property type="molecule type" value="Genomic_DNA"/>
</dbReference>
<dbReference type="InterPro" id="IPR013762">
    <property type="entry name" value="Integrase-like_cat_sf"/>
</dbReference>
<keyword evidence="1" id="KW-0233">DNA recombination</keyword>
<proteinExistence type="predicted"/>
<dbReference type="Gene3D" id="1.10.443.10">
    <property type="entry name" value="Intergrase catalytic core"/>
    <property type="match status" value="1"/>
</dbReference>
<accession>A0A919WCN9</accession>
<dbReference type="RefSeq" id="WP_213013448.1">
    <property type="nucleotide sequence ID" value="NZ_BOQN01000159.1"/>
</dbReference>
<name>A0A919WCN9_9ACTN</name>
<organism evidence="3 4">
    <name type="scientific">Paractinoplanes toevensis</name>
    <dbReference type="NCBI Taxonomy" id="571911"/>
    <lineage>
        <taxon>Bacteria</taxon>
        <taxon>Bacillati</taxon>
        <taxon>Actinomycetota</taxon>
        <taxon>Actinomycetes</taxon>
        <taxon>Micromonosporales</taxon>
        <taxon>Micromonosporaceae</taxon>
        <taxon>Paractinoplanes</taxon>
    </lineage>
</organism>
<dbReference type="AlphaFoldDB" id="A0A919WCN9"/>
<dbReference type="InterPro" id="IPR011010">
    <property type="entry name" value="DNA_brk_join_enz"/>
</dbReference>
<keyword evidence="4" id="KW-1185">Reference proteome</keyword>
<protein>
    <recommendedName>
        <fullName evidence="2">Tyr recombinase domain-containing protein</fullName>
    </recommendedName>
</protein>
<dbReference type="Proteomes" id="UP000677082">
    <property type="component" value="Unassembled WGS sequence"/>
</dbReference>
<dbReference type="GO" id="GO:0015074">
    <property type="term" value="P:DNA integration"/>
    <property type="evidence" value="ECO:0007669"/>
    <property type="project" value="InterPro"/>
</dbReference>
<dbReference type="GO" id="GO:0003677">
    <property type="term" value="F:DNA binding"/>
    <property type="evidence" value="ECO:0007669"/>
    <property type="project" value="InterPro"/>
</dbReference>
<dbReference type="InterPro" id="IPR002104">
    <property type="entry name" value="Integrase_catalytic"/>
</dbReference>
<sequence length="132" mass="14515">MLREHQRRQRLLLHDVGTSWRPGGPIFTTPDGRALRPDWLTHRFATLVTASGPPPIRLHDLRYGSATLALAAGADLKTVQDMLGHTSYAFTADTYTAILPENAKKAAESTARLVVDAIRQQEPSPARFMVAA</sequence>
<dbReference type="Pfam" id="PF00589">
    <property type="entry name" value="Phage_integrase"/>
    <property type="match status" value="1"/>
</dbReference>
<feature type="domain" description="Tyr recombinase" evidence="2">
    <location>
        <begin position="1"/>
        <end position="108"/>
    </location>
</feature>
<dbReference type="SUPFAM" id="SSF56349">
    <property type="entry name" value="DNA breaking-rejoining enzymes"/>
    <property type="match status" value="1"/>
</dbReference>
<evidence type="ECO:0000313" key="4">
    <source>
        <dbReference type="Proteomes" id="UP000677082"/>
    </source>
</evidence>
<dbReference type="PROSITE" id="PS51898">
    <property type="entry name" value="TYR_RECOMBINASE"/>
    <property type="match status" value="1"/>
</dbReference>
<evidence type="ECO:0000256" key="1">
    <source>
        <dbReference type="ARBA" id="ARBA00023172"/>
    </source>
</evidence>
<reference evidence="3 4" key="1">
    <citation type="submission" date="2021-03" db="EMBL/GenBank/DDBJ databases">
        <title>Whole genome shotgun sequence of Actinoplanes toevensis NBRC 105298.</title>
        <authorList>
            <person name="Komaki H."/>
            <person name="Tamura T."/>
        </authorList>
    </citation>
    <scope>NUCLEOTIDE SEQUENCE [LARGE SCALE GENOMIC DNA]</scope>
    <source>
        <strain evidence="3 4">NBRC 105298</strain>
    </source>
</reference>
<comment type="caution">
    <text evidence="3">The sequence shown here is derived from an EMBL/GenBank/DDBJ whole genome shotgun (WGS) entry which is preliminary data.</text>
</comment>
<evidence type="ECO:0000259" key="2">
    <source>
        <dbReference type="PROSITE" id="PS51898"/>
    </source>
</evidence>
<gene>
    <name evidence="3" type="ORF">Ato02nite_096150</name>
</gene>
<evidence type="ECO:0000313" key="3">
    <source>
        <dbReference type="EMBL" id="GIM97822.1"/>
    </source>
</evidence>
<dbReference type="GO" id="GO:0006310">
    <property type="term" value="P:DNA recombination"/>
    <property type="evidence" value="ECO:0007669"/>
    <property type="project" value="UniProtKB-KW"/>
</dbReference>